<dbReference type="Proteomes" id="UP000558997">
    <property type="component" value="Unassembled WGS sequence"/>
</dbReference>
<dbReference type="PROSITE" id="PS51318">
    <property type="entry name" value="TAT"/>
    <property type="match status" value="1"/>
</dbReference>
<dbReference type="InterPro" id="IPR008475">
    <property type="entry name" value="PLipase_C_C"/>
</dbReference>
<keyword evidence="10" id="KW-1185">Reference proteome</keyword>
<gene>
    <name evidence="9" type="ORF">HDA44_002644</name>
</gene>
<dbReference type="PANTHER" id="PTHR31956:SF1">
    <property type="entry name" value="NON-SPECIFIC PHOSPHOLIPASE C1"/>
    <property type="match status" value="1"/>
</dbReference>
<evidence type="ECO:0000259" key="8">
    <source>
        <dbReference type="Pfam" id="PF05506"/>
    </source>
</evidence>
<evidence type="ECO:0000313" key="10">
    <source>
        <dbReference type="Proteomes" id="UP000558997"/>
    </source>
</evidence>
<dbReference type="GO" id="GO:0016042">
    <property type="term" value="P:lipid catabolic process"/>
    <property type="evidence" value="ECO:0007669"/>
    <property type="project" value="InterPro"/>
</dbReference>
<dbReference type="Pfam" id="PF04185">
    <property type="entry name" value="Phosphoesterase"/>
    <property type="match status" value="1"/>
</dbReference>
<keyword evidence="4" id="KW-0134">Cell wall</keyword>
<comment type="subcellular location">
    <subcellularLocation>
        <location evidence="1">Secreted</location>
        <location evidence="1">Cell wall</location>
    </subcellularLocation>
</comment>
<comment type="catalytic activity">
    <reaction evidence="7">
        <text>a 1,2-diacyl-sn-glycero-3-phosphocholine + H2O = phosphocholine + a 1,2-diacyl-sn-glycerol + H(+)</text>
        <dbReference type="Rhea" id="RHEA:10604"/>
        <dbReference type="ChEBI" id="CHEBI:15377"/>
        <dbReference type="ChEBI" id="CHEBI:15378"/>
        <dbReference type="ChEBI" id="CHEBI:17815"/>
        <dbReference type="ChEBI" id="CHEBI:57643"/>
        <dbReference type="ChEBI" id="CHEBI:295975"/>
        <dbReference type="EC" id="3.1.4.3"/>
    </reaction>
    <physiologicalReaction direction="left-to-right" evidence="7">
        <dbReference type="Rhea" id="RHEA:10605"/>
    </physiologicalReaction>
</comment>
<evidence type="ECO:0000256" key="2">
    <source>
        <dbReference type="ARBA" id="ARBA00009717"/>
    </source>
</evidence>
<accession>A0A841DKZ3</accession>
<evidence type="ECO:0000313" key="9">
    <source>
        <dbReference type="EMBL" id="MBB5979303.1"/>
    </source>
</evidence>
<feature type="domain" description="Bacterial phospholipase C C-terminal" evidence="8">
    <location>
        <begin position="515"/>
        <end position="605"/>
    </location>
</feature>
<comment type="caution">
    <text evidence="9">The sequence shown here is derived from an EMBL/GenBank/DDBJ whole genome shotgun (WGS) entry which is preliminary data.</text>
</comment>
<feature type="domain" description="Bacterial phospholipase C C-terminal" evidence="8">
    <location>
        <begin position="622"/>
        <end position="691"/>
    </location>
</feature>
<dbReference type="Pfam" id="PF05506">
    <property type="entry name" value="PLipase_C_C"/>
    <property type="match status" value="2"/>
</dbReference>
<dbReference type="RefSeq" id="WP_184834206.1">
    <property type="nucleotide sequence ID" value="NZ_BAAAVN010000001.1"/>
</dbReference>
<keyword evidence="5 9" id="KW-0378">Hydrolase</keyword>
<proteinExistence type="inferred from homology"/>
<dbReference type="GO" id="GO:0034480">
    <property type="term" value="F:phosphatidylcholine phospholipase C activity"/>
    <property type="evidence" value="ECO:0007669"/>
    <property type="project" value="UniProtKB-EC"/>
</dbReference>
<dbReference type="InterPro" id="IPR006311">
    <property type="entry name" value="TAT_signal"/>
</dbReference>
<dbReference type="InterPro" id="IPR017767">
    <property type="entry name" value="PC-PLC"/>
</dbReference>
<keyword evidence="4" id="KW-0964">Secreted</keyword>
<protein>
    <recommendedName>
        <fullName evidence="3">phospholipase C</fullName>
        <ecNumber evidence="3">3.1.4.3</ecNumber>
    </recommendedName>
</protein>
<comment type="similarity">
    <text evidence="2">Belongs to the bacterial phospholipase C family.</text>
</comment>
<dbReference type="AlphaFoldDB" id="A0A841DKZ3"/>
<dbReference type="EMBL" id="JACHNF010000001">
    <property type="protein sequence ID" value="MBB5979303.1"/>
    <property type="molecule type" value="Genomic_DNA"/>
</dbReference>
<evidence type="ECO:0000256" key="5">
    <source>
        <dbReference type="ARBA" id="ARBA00022801"/>
    </source>
</evidence>
<sequence length="701" mass="76877">MTEISRRLVLGSVAGGAAVSLLPPSLHSAMAQPVRRGGLRAIEHVIVLMQENRSFDHYFGTLRGVRGYGDRLPLRLRNGKSIFHQPKTGGGEVLPFSLRKAAAAAGRKLDDIQYLGALAHGYGDATQAWAGGWNDDWVQAKTAASMTHYERRDIPLQYELADTFTICDAYHCSVNGSTNPNRNYLWSGTTGYEPGTKQRAVTNAAYDYNHAGYDWTAYPERLEKAGVSWQIYQEWDNFTDNAVEYFKTFKDIGRRILAGVPGGYRTTEEFYDKLFAKSDADRAVALKQLDAAVETLPIKDQKLFRKAMYRSEPESLVPRLRADIKAGTLPKVSWLVPSSVDSEHPSSSTPVASANLIYDVLDAIASDPDTWSKTVLLINFDENDGYFDHVPPPVAPRPASGEGDDWYAGKPIGLGPRVPMTVVSPWTVGGHVNSQVFDHTSVLRFLELWTGIREPNISAWRRTVCGDLTTTFDFERGYRQPSVDQPGPVPAPIDRWHPAPPADQAIPVQESGRRPARALPYQPKVSGVVADGKLMLALSNNGSQSAHFTVYPYGGELPAPTHVDVHHPGRDTGAGTTPTALAIPVDGPFELAIQGPNRFWAEVAGTADGTAAGLDVRIGNRAGSLELDLVNTTRKPLTVKLKSRGYAGKTVTVELRGKQTRPVFWPTDHGWYDVEVTTPNDPTYRRRLSGHLETGKPGITG</sequence>
<reference evidence="9 10" key="1">
    <citation type="submission" date="2020-08" db="EMBL/GenBank/DDBJ databases">
        <title>Sequencing the genomes of 1000 actinobacteria strains.</title>
        <authorList>
            <person name="Klenk H.-P."/>
        </authorList>
    </citation>
    <scope>NUCLEOTIDE SEQUENCE [LARGE SCALE GENOMIC DNA]</scope>
    <source>
        <strain evidence="9 10">DSM 17294</strain>
    </source>
</reference>
<keyword evidence="6" id="KW-0843">Virulence</keyword>
<dbReference type="EC" id="3.1.4.3" evidence="3"/>
<organism evidence="9 10">
    <name type="scientific">Kribbella solani</name>
    <dbReference type="NCBI Taxonomy" id="236067"/>
    <lineage>
        <taxon>Bacteria</taxon>
        <taxon>Bacillati</taxon>
        <taxon>Actinomycetota</taxon>
        <taxon>Actinomycetes</taxon>
        <taxon>Propionibacteriales</taxon>
        <taxon>Kribbellaceae</taxon>
        <taxon>Kribbella</taxon>
    </lineage>
</organism>
<evidence type="ECO:0000256" key="3">
    <source>
        <dbReference type="ARBA" id="ARBA00012018"/>
    </source>
</evidence>
<dbReference type="PANTHER" id="PTHR31956">
    <property type="entry name" value="NON-SPECIFIC PHOSPHOLIPASE C4-RELATED"/>
    <property type="match status" value="1"/>
</dbReference>
<evidence type="ECO:0000256" key="4">
    <source>
        <dbReference type="ARBA" id="ARBA00022512"/>
    </source>
</evidence>
<dbReference type="InterPro" id="IPR007312">
    <property type="entry name" value="Phosphoesterase"/>
</dbReference>
<dbReference type="InterPro" id="IPR017850">
    <property type="entry name" value="Alkaline_phosphatase_core_sf"/>
</dbReference>
<dbReference type="NCBIfam" id="TIGR03396">
    <property type="entry name" value="PC_PLC"/>
    <property type="match status" value="1"/>
</dbReference>
<evidence type="ECO:0000256" key="1">
    <source>
        <dbReference type="ARBA" id="ARBA00004191"/>
    </source>
</evidence>
<dbReference type="Gene3D" id="3.40.720.10">
    <property type="entry name" value="Alkaline Phosphatase, subunit A"/>
    <property type="match status" value="2"/>
</dbReference>
<evidence type="ECO:0000256" key="6">
    <source>
        <dbReference type="ARBA" id="ARBA00023026"/>
    </source>
</evidence>
<name>A0A841DKZ3_9ACTN</name>
<evidence type="ECO:0000256" key="7">
    <source>
        <dbReference type="ARBA" id="ARBA00048421"/>
    </source>
</evidence>